<dbReference type="SUPFAM" id="SSF48452">
    <property type="entry name" value="TPR-like"/>
    <property type="match status" value="1"/>
</dbReference>
<evidence type="ECO:0000313" key="5">
    <source>
        <dbReference type="Proteomes" id="UP001620408"/>
    </source>
</evidence>
<dbReference type="InterPro" id="IPR011990">
    <property type="entry name" value="TPR-like_helical_dom_sf"/>
</dbReference>
<dbReference type="PROSITE" id="PS50887">
    <property type="entry name" value="GGDEF"/>
    <property type="match status" value="1"/>
</dbReference>
<evidence type="ECO:0000256" key="2">
    <source>
        <dbReference type="SAM" id="Phobius"/>
    </source>
</evidence>
<dbReference type="Gene3D" id="3.30.70.270">
    <property type="match status" value="1"/>
</dbReference>
<dbReference type="Pfam" id="PF00990">
    <property type="entry name" value="GGDEF"/>
    <property type="match status" value="1"/>
</dbReference>
<dbReference type="Gene3D" id="1.25.40.10">
    <property type="entry name" value="Tetratricopeptide repeat domain"/>
    <property type="match status" value="1"/>
</dbReference>
<dbReference type="InterPro" id="IPR043128">
    <property type="entry name" value="Rev_trsase/Diguanyl_cyclase"/>
</dbReference>
<dbReference type="CDD" id="cd01949">
    <property type="entry name" value="GGDEF"/>
    <property type="match status" value="1"/>
</dbReference>
<dbReference type="Proteomes" id="UP001620408">
    <property type="component" value="Unassembled WGS sequence"/>
</dbReference>
<dbReference type="PANTHER" id="PTHR45138">
    <property type="entry name" value="REGULATORY COMPONENTS OF SENSORY TRANSDUCTION SYSTEM"/>
    <property type="match status" value="1"/>
</dbReference>
<dbReference type="EMBL" id="JADIKD010000004">
    <property type="protein sequence ID" value="MFK2915789.1"/>
    <property type="molecule type" value="Genomic_DNA"/>
</dbReference>
<sequence length="575" mass="64294">MAWSALVQPAHAVTAVTNPTAFLEQTESLRTKDHPQFVQMLEQIHRETPRLTQREQWYLRYLDAWETMFRGDYSQSELQLREVIDHSGDVTLAGKASALLLYNLGTNQRYDEAFALANRLTTALPKISDPHVRYATLMYLSQMLDFAGQTDLAIKYARMMEDAIPPGETSCLPLNLQVAALYNSKRLTSSSPIIQQAIDTCVVAGQPIATNSMWLVLSSLYLDESQPDKALALLDRIAPSIRTSRYHFHLLSSQAEQAQAYAKLGNDNEAKKAALDAIALGRPGDISEWLRVVYEVLYQIEKKHGNDAAALAYYEQYVIQDKGYLNDVSARTLAYEMTQQHTLVQKLETDSLSKQNSILRLKQALGTKAVETSRLYIILLLLVLASIVFWLLRIKRSQLRFKKLSSQDGLTGIFNHQHFISEADRALRVLEKKHGAACLIFIDLDYFKQVNDTHGHAVGDAVLKRTVAICEQHLRPTDLFGRLGGEEFGILLLDCSRDQGKAIADRIRMAIQATPVDADRGVISFSASVGLASTDTSGYGLQRLCREADAALYRAKRTGRNRVIADTEDGSLVEA</sequence>
<dbReference type="InterPro" id="IPR050469">
    <property type="entry name" value="Diguanylate_Cyclase"/>
</dbReference>
<evidence type="ECO:0000256" key="1">
    <source>
        <dbReference type="ARBA" id="ARBA00012528"/>
    </source>
</evidence>
<keyword evidence="2" id="KW-0472">Membrane</keyword>
<dbReference type="PANTHER" id="PTHR45138:SF24">
    <property type="entry name" value="DIGUANYLATE CYCLASE DGCC-RELATED"/>
    <property type="match status" value="1"/>
</dbReference>
<dbReference type="InterPro" id="IPR029787">
    <property type="entry name" value="Nucleotide_cyclase"/>
</dbReference>
<evidence type="ECO:0000313" key="4">
    <source>
        <dbReference type="EMBL" id="MFK2915789.1"/>
    </source>
</evidence>
<accession>A0ABW8JYR3</accession>
<dbReference type="SMART" id="SM00267">
    <property type="entry name" value="GGDEF"/>
    <property type="match status" value="1"/>
</dbReference>
<feature type="transmembrane region" description="Helical" evidence="2">
    <location>
        <begin position="375"/>
        <end position="392"/>
    </location>
</feature>
<dbReference type="SUPFAM" id="SSF55073">
    <property type="entry name" value="Nucleotide cyclase"/>
    <property type="match status" value="1"/>
</dbReference>
<gene>
    <name evidence="4" type="ORF">ISS97_00825</name>
</gene>
<protein>
    <recommendedName>
        <fullName evidence="1">diguanylate cyclase</fullName>
        <ecNumber evidence="1">2.7.7.65</ecNumber>
    </recommendedName>
</protein>
<keyword evidence="2" id="KW-0812">Transmembrane</keyword>
<organism evidence="4 5">
    <name type="scientific">Dyella koreensis</name>
    <dbReference type="NCBI Taxonomy" id="311235"/>
    <lineage>
        <taxon>Bacteria</taxon>
        <taxon>Pseudomonadati</taxon>
        <taxon>Pseudomonadota</taxon>
        <taxon>Gammaproteobacteria</taxon>
        <taxon>Lysobacterales</taxon>
        <taxon>Rhodanobacteraceae</taxon>
        <taxon>Dyella</taxon>
    </lineage>
</organism>
<proteinExistence type="predicted"/>
<reference evidence="4 5" key="1">
    <citation type="submission" date="2020-10" db="EMBL/GenBank/DDBJ databases">
        <title>Phylogeny of dyella-like bacteria.</title>
        <authorList>
            <person name="Fu J."/>
        </authorList>
    </citation>
    <scope>NUCLEOTIDE SEQUENCE [LARGE SCALE GENOMIC DNA]</scope>
    <source>
        <strain evidence="4 5">BB4</strain>
    </source>
</reference>
<dbReference type="EC" id="2.7.7.65" evidence="1"/>
<evidence type="ECO:0000259" key="3">
    <source>
        <dbReference type="PROSITE" id="PS50887"/>
    </source>
</evidence>
<name>A0ABW8JYR3_9GAMM</name>
<comment type="caution">
    <text evidence="4">The sequence shown here is derived from an EMBL/GenBank/DDBJ whole genome shotgun (WGS) entry which is preliminary data.</text>
</comment>
<dbReference type="InterPro" id="IPR000160">
    <property type="entry name" value="GGDEF_dom"/>
</dbReference>
<keyword evidence="5" id="KW-1185">Reference proteome</keyword>
<feature type="domain" description="GGDEF" evidence="3">
    <location>
        <begin position="435"/>
        <end position="568"/>
    </location>
</feature>
<dbReference type="NCBIfam" id="TIGR00254">
    <property type="entry name" value="GGDEF"/>
    <property type="match status" value="1"/>
</dbReference>
<keyword evidence="2" id="KW-1133">Transmembrane helix</keyword>